<feature type="compositionally biased region" description="Basic residues" evidence="1">
    <location>
        <begin position="85"/>
        <end position="99"/>
    </location>
</feature>
<accession>A0A6J4HC48</accession>
<evidence type="ECO:0000256" key="1">
    <source>
        <dbReference type="SAM" id="MobiDB-lite"/>
    </source>
</evidence>
<organism evidence="2">
    <name type="scientific">uncultured Actinomycetospora sp</name>
    <dbReference type="NCBI Taxonomy" id="1135996"/>
    <lineage>
        <taxon>Bacteria</taxon>
        <taxon>Bacillati</taxon>
        <taxon>Actinomycetota</taxon>
        <taxon>Actinomycetes</taxon>
        <taxon>Pseudonocardiales</taxon>
        <taxon>Pseudonocardiaceae</taxon>
        <taxon>Actinomycetospora</taxon>
        <taxon>environmental samples</taxon>
    </lineage>
</organism>
<evidence type="ECO:0000313" key="2">
    <source>
        <dbReference type="EMBL" id="CAA9217983.1"/>
    </source>
</evidence>
<protein>
    <submittedName>
        <fullName evidence="2">Uncharacterized protein</fullName>
    </submittedName>
</protein>
<feature type="compositionally biased region" description="Basic and acidic residues" evidence="1">
    <location>
        <begin position="47"/>
        <end position="56"/>
    </location>
</feature>
<dbReference type="AlphaFoldDB" id="A0A6J4HC48"/>
<feature type="compositionally biased region" description="Low complexity" evidence="1">
    <location>
        <begin position="1"/>
        <end position="14"/>
    </location>
</feature>
<sequence>AGSGAAVRGAGVRRLGPEPSRLGRPGPAGQAPQRDGHRRAGVRHPRGALDPDRLDPLRGAPHGAVRPPRRDLRRGRARPGQAHAGHQRRRRHDRPRAGRHHADPGCARADPAHLLRRRVPQLRRRGVDPAVPAVPVERGQRAEPGGGAAGRRPVRAAVRSAAARRRDPARRARGRL</sequence>
<dbReference type="EMBL" id="CADCTH010000061">
    <property type="protein sequence ID" value="CAA9217983.1"/>
    <property type="molecule type" value="Genomic_DNA"/>
</dbReference>
<feature type="compositionally biased region" description="Basic residues" evidence="1">
    <location>
        <begin position="114"/>
        <end position="124"/>
    </location>
</feature>
<feature type="non-terminal residue" evidence="2">
    <location>
        <position position="176"/>
    </location>
</feature>
<feature type="region of interest" description="Disordered" evidence="1">
    <location>
        <begin position="1"/>
        <end position="176"/>
    </location>
</feature>
<feature type="non-terminal residue" evidence="2">
    <location>
        <position position="1"/>
    </location>
</feature>
<name>A0A6J4HC48_9PSEU</name>
<gene>
    <name evidence="2" type="ORF">AVDCRST_MAG54-427</name>
</gene>
<feature type="compositionally biased region" description="Basic residues" evidence="1">
    <location>
        <begin position="36"/>
        <end position="46"/>
    </location>
</feature>
<reference evidence="2" key="1">
    <citation type="submission" date="2020-02" db="EMBL/GenBank/DDBJ databases">
        <authorList>
            <person name="Meier V. D."/>
        </authorList>
    </citation>
    <scope>NUCLEOTIDE SEQUENCE</scope>
    <source>
        <strain evidence="2">AVDCRST_MAG54</strain>
    </source>
</reference>
<proteinExistence type="predicted"/>